<keyword evidence="18" id="KW-1185">Reference proteome</keyword>
<comment type="pathway">
    <text evidence="3 15">Cofactor biosynthesis; FMN biosynthesis; FMN from riboflavin (ATP route): step 1/1.</text>
</comment>
<dbReference type="UniPathway" id="UPA00276">
    <property type="reaction ID" value="UER00406"/>
</dbReference>
<dbReference type="Proteomes" id="UP000318102">
    <property type="component" value="Unassembled WGS sequence"/>
</dbReference>
<dbReference type="GO" id="GO:0005524">
    <property type="term" value="F:ATP binding"/>
    <property type="evidence" value="ECO:0007669"/>
    <property type="project" value="UniProtKB-UniRule"/>
</dbReference>
<dbReference type="PANTHER" id="PTHR22749">
    <property type="entry name" value="RIBOFLAVIN KINASE/FMN ADENYLYLTRANSFERASE"/>
    <property type="match status" value="1"/>
</dbReference>
<dbReference type="RefSeq" id="WP_144990902.1">
    <property type="nucleotide sequence ID" value="NZ_VNJK01000001.1"/>
</dbReference>
<protein>
    <recommendedName>
        <fullName evidence="15">Riboflavin biosynthesis protein</fullName>
    </recommendedName>
    <domain>
        <recommendedName>
            <fullName evidence="15">Riboflavin kinase</fullName>
            <ecNumber evidence="15">2.7.1.26</ecNumber>
        </recommendedName>
        <alternativeName>
            <fullName evidence="15">Flavokinase</fullName>
        </alternativeName>
    </domain>
    <domain>
        <recommendedName>
            <fullName evidence="15">FMN adenylyltransferase</fullName>
            <ecNumber evidence="15">2.7.7.2</ecNumber>
        </recommendedName>
        <alternativeName>
            <fullName evidence="15">FAD pyrophosphorylase</fullName>
        </alternativeName>
        <alternativeName>
            <fullName evidence="15">FAD synthase</fullName>
        </alternativeName>
    </domain>
</protein>
<evidence type="ECO:0000256" key="2">
    <source>
        <dbReference type="ARBA" id="ARBA00004726"/>
    </source>
</evidence>
<evidence type="ECO:0000313" key="17">
    <source>
        <dbReference type="EMBL" id="TVX93935.1"/>
    </source>
</evidence>
<dbReference type="Pfam" id="PF01687">
    <property type="entry name" value="Flavokinase"/>
    <property type="match status" value="1"/>
</dbReference>
<dbReference type="InterPro" id="IPR023468">
    <property type="entry name" value="Riboflavin_kinase"/>
</dbReference>
<comment type="catalytic activity">
    <reaction evidence="14 15">
        <text>FMN + ATP + H(+) = FAD + diphosphate</text>
        <dbReference type="Rhea" id="RHEA:17237"/>
        <dbReference type="ChEBI" id="CHEBI:15378"/>
        <dbReference type="ChEBI" id="CHEBI:30616"/>
        <dbReference type="ChEBI" id="CHEBI:33019"/>
        <dbReference type="ChEBI" id="CHEBI:57692"/>
        <dbReference type="ChEBI" id="CHEBI:58210"/>
        <dbReference type="EC" id="2.7.7.2"/>
    </reaction>
</comment>
<dbReference type="GO" id="GO:0003919">
    <property type="term" value="F:FMN adenylyltransferase activity"/>
    <property type="evidence" value="ECO:0007669"/>
    <property type="project" value="UniProtKB-UniRule"/>
</dbReference>
<sequence length="312" mass="35136">METIALQHILNDSAWQLHSQPQVVVLGHFDGLHTGHIHVIERGLAYSREHNIPLGVMTFHPHPKYVFGRQGYERYLTPLAEKERQLAKLGVDFMYVVNFDLDFARISPQQFVEALCKLKAQHVVCGFDYRFGFQGAGTAESLRDIGKDCFTVDIVEPFDDKGQKVSSTRIRACLDDGDMVQANHLLGRPYTITGTVIHGEKRGRAIGFPTANVDPAEPYYIPRLGVYAVRVQVRGETYDGVLSIGLKPTFHSHILAPIIEAHLFDFDADIYDETLSVSLIAYLRSEKKFNGIQELIEQITRDAEDARAILRG</sequence>
<dbReference type="CDD" id="cd02064">
    <property type="entry name" value="FAD_synthetase_N"/>
    <property type="match status" value="1"/>
</dbReference>
<comment type="pathway">
    <text evidence="2 15">Cofactor biosynthesis; FAD biosynthesis; FAD from FMN: step 1/1.</text>
</comment>
<dbReference type="NCBIfam" id="NF004162">
    <property type="entry name" value="PRK05627.1-5"/>
    <property type="match status" value="1"/>
</dbReference>
<evidence type="ECO:0000256" key="3">
    <source>
        <dbReference type="ARBA" id="ARBA00005201"/>
    </source>
</evidence>
<comment type="function">
    <text evidence="1">Catalyzes the phosphorylation of riboflavin to FMN followed by the adenylation of FMN to FAD.</text>
</comment>
<keyword evidence="4 15" id="KW-0285">Flavoprotein</keyword>
<comment type="catalytic activity">
    <reaction evidence="13 15">
        <text>riboflavin + ATP = FMN + ADP + H(+)</text>
        <dbReference type="Rhea" id="RHEA:14357"/>
        <dbReference type="ChEBI" id="CHEBI:15378"/>
        <dbReference type="ChEBI" id="CHEBI:30616"/>
        <dbReference type="ChEBI" id="CHEBI:57986"/>
        <dbReference type="ChEBI" id="CHEBI:58210"/>
        <dbReference type="ChEBI" id="CHEBI:456216"/>
        <dbReference type="EC" id="2.7.1.26"/>
    </reaction>
</comment>
<dbReference type="InterPro" id="IPR015865">
    <property type="entry name" value="Riboflavin_kinase_bac/euk"/>
</dbReference>
<dbReference type="InterPro" id="IPR002606">
    <property type="entry name" value="Riboflavin_kinase_bac"/>
</dbReference>
<dbReference type="SUPFAM" id="SSF52374">
    <property type="entry name" value="Nucleotidylyl transferase"/>
    <property type="match status" value="1"/>
</dbReference>
<gene>
    <name evidence="17" type="ORF">FPZ44_13265</name>
</gene>
<keyword evidence="12" id="KW-0511">Multifunctional enzyme</keyword>
<evidence type="ECO:0000256" key="14">
    <source>
        <dbReference type="ARBA" id="ARBA00049494"/>
    </source>
</evidence>
<dbReference type="Pfam" id="PF06574">
    <property type="entry name" value="FAD_syn"/>
    <property type="match status" value="1"/>
</dbReference>
<dbReference type="Gene3D" id="3.40.50.620">
    <property type="entry name" value="HUPs"/>
    <property type="match status" value="1"/>
</dbReference>
<dbReference type="InterPro" id="IPR014729">
    <property type="entry name" value="Rossmann-like_a/b/a_fold"/>
</dbReference>
<dbReference type="PANTHER" id="PTHR22749:SF6">
    <property type="entry name" value="RIBOFLAVIN KINASE"/>
    <property type="match status" value="1"/>
</dbReference>
<dbReference type="NCBIfam" id="TIGR00083">
    <property type="entry name" value="ribF"/>
    <property type="match status" value="1"/>
</dbReference>
<evidence type="ECO:0000256" key="5">
    <source>
        <dbReference type="ARBA" id="ARBA00022643"/>
    </source>
</evidence>
<keyword evidence="8 15" id="KW-0547">Nucleotide-binding</keyword>
<organism evidence="17 18">
    <name type="scientific">Paenibacillus agilis</name>
    <dbReference type="NCBI Taxonomy" id="3020863"/>
    <lineage>
        <taxon>Bacteria</taxon>
        <taxon>Bacillati</taxon>
        <taxon>Bacillota</taxon>
        <taxon>Bacilli</taxon>
        <taxon>Bacillales</taxon>
        <taxon>Paenibacillaceae</taxon>
        <taxon>Paenibacillus</taxon>
    </lineage>
</organism>
<evidence type="ECO:0000256" key="10">
    <source>
        <dbReference type="ARBA" id="ARBA00022827"/>
    </source>
</evidence>
<evidence type="ECO:0000256" key="1">
    <source>
        <dbReference type="ARBA" id="ARBA00002121"/>
    </source>
</evidence>
<dbReference type="EMBL" id="VNJK01000001">
    <property type="protein sequence ID" value="TVX93935.1"/>
    <property type="molecule type" value="Genomic_DNA"/>
</dbReference>
<evidence type="ECO:0000256" key="12">
    <source>
        <dbReference type="ARBA" id="ARBA00023268"/>
    </source>
</evidence>
<evidence type="ECO:0000313" key="18">
    <source>
        <dbReference type="Proteomes" id="UP000318102"/>
    </source>
</evidence>
<dbReference type="GO" id="GO:0006747">
    <property type="term" value="P:FAD biosynthetic process"/>
    <property type="evidence" value="ECO:0007669"/>
    <property type="project" value="UniProtKB-UniRule"/>
</dbReference>
<name>A0A559J226_9BACL</name>
<evidence type="ECO:0000256" key="9">
    <source>
        <dbReference type="ARBA" id="ARBA00022777"/>
    </source>
</evidence>
<keyword evidence="9 15" id="KW-0418">Kinase</keyword>
<reference evidence="17 18" key="1">
    <citation type="submission" date="2019-07" db="EMBL/GenBank/DDBJ databases">
        <authorList>
            <person name="Kim J."/>
        </authorList>
    </citation>
    <scope>NUCLEOTIDE SEQUENCE [LARGE SCALE GENOMIC DNA]</scope>
    <source>
        <strain evidence="17 18">N4</strain>
    </source>
</reference>
<dbReference type="Gene3D" id="2.40.30.30">
    <property type="entry name" value="Riboflavin kinase-like"/>
    <property type="match status" value="1"/>
</dbReference>
<dbReference type="EC" id="2.7.7.2" evidence="15"/>
<dbReference type="GO" id="GO:0008531">
    <property type="term" value="F:riboflavin kinase activity"/>
    <property type="evidence" value="ECO:0007669"/>
    <property type="project" value="UniProtKB-UniRule"/>
</dbReference>
<comment type="caution">
    <text evidence="17">The sequence shown here is derived from an EMBL/GenBank/DDBJ whole genome shotgun (WGS) entry which is preliminary data.</text>
</comment>
<keyword evidence="10 15" id="KW-0274">FAD</keyword>
<comment type="similarity">
    <text evidence="15">Belongs to the ribF family.</text>
</comment>
<dbReference type="EC" id="2.7.1.26" evidence="15"/>
<keyword evidence="6 15" id="KW-0808">Transferase</keyword>
<dbReference type="PIRSF" id="PIRSF004491">
    <property type="entry name" value="FAD_Synth"/>
    <property type="match status" value="1"/>
</dbReference>
<dbReference type="OrthoDB" id="9803667at2"/>
<feature type="domain" description="Riboflavin kinase" evidence="16">
    <location>
        <begin position="185"/>
        <end position="311"/>
    </location>
</feature>
<dbReference type="InterPro" id="IPR023465">
    <property type="entry name" value="Riboflavin_kinase_dom_sf"/>
</dbReference>
<keyword evidence="11 15" id="KW-0067">ATP-binding</keyword>
<accession>A0A559J226</accession>
<evidence type="ECO:0000256" key="7">
    <source>
        <dbReference type="ARBA" id="ARBA00022695"/>
    </source>
</evidence>
<dbReference type="SUPFAM" id="SSF82114">
    <property type="entry name" value="Riboflavin kinase-like"/>
    <property type="match status" value="1"/>
</dbReference>
<proteinExistence type="inferred from homology"/>
<dbReference type="AlphaFoldDB" id="A0A559J226"/>
<dbReference type="FunFam" id="2.40.30.30:FF:000003">
    <property type="entry name" value="Riboflavin biosynthesis protein"/>
    <property type="match status" value="1"/>
</dbReference>
<evidence type="ECO:0000256" key="6">
    <source>
        <dbReference type="ARBA" id="ARBA00022679"/>
    </source>
</evidence>
<dbReference type="UniPathway" id="UPA00277">
    <property type="reaction ID" value="UER00407"/>
</dbReference>
<dbReference type="GO" id="GO:0009231">
    <property type="term" value="P:riboflavin biosynthetic process"/>
    <property type="evidence" value="ECO:0007669"/>
    <property type="project" value="InterPro"/>
</dbReference>
<dbReference type="FunFam" id="3.40.50.620:FF:000021">
    <property type="entry name" value="Riboflavin biosynthesis protein"/>
    <property type="match status" value="1"/>
</dbReference>
<evidence type="ECO:0000259" key="16">
    <source>
        <dbReference type="SMART" id="SM00904"/>
    </source>
</evidence>
<evidence type="ECO:0000256" key="13">
    <source>
        <dbReference type="ARBA" id="ARBA00047880"/>
    </source>
</evidence>
<dbReference type="InterPro" id="IPR015864">
    <property type="entry name" value="FAD_synthase"/>
</dbReference>
<keyword evidence="7 15" id="KW-0548">Nucleotidyltransferase</keyword>
<dbReference type="SMART" id="SM00904">
    <property type="entry name" value="Flavokinase"/>
    <property type="match status" value="1"/>
</dbReference>
<keyword evidence="5 15" id="KW-0288">FMN</keyword>
<evidence type="ECO:0000256" key="4">
    <source>
        <dbReference type="ARBA" id="ARBA00022630"/>
    </source>
</evidence>
<evidence type="ECO:0000256" key="11">
    <source>
        <dbReference type="ARBA" id="ARBA00022840"/>
    </source>
</evidence>
<dbReference type="NCBIfam" id="NF004160">
    <property type="entry name" value="PRK05627.1-3"/>
    <property type="match status" value="1"/>
</dbReference>
<evidence type="ECO:0000256" key="8">
    <source>
        <dbReference type="ARBA" id="ARBA00022741"/>
    </source>
</evidence>
<dbReference type="GO" id="GO:0009398">
    <property type="term" value="P:FMN biosynthetic process"/>
    <property type="evidence" value="ECO:0007669"/>
    <property type="project" value="UniProtKB-UniRule"/>
</dbReference>
<evidence type="ECO:0000256" key="15">
    <source>
        <dbReference type="PIRNR" id="PIRNR004491"/>
    </source>
</evidence>